<comment type="caution">
    <text evidence="2">The sequence shown here is derived from an EMBL/GenBank/DDBJ whole genome shotgun (WGS) entry which is preliminary data.</text>
</comment>
<dbReference type="Proteomes" id="UP000565286">
    <property type="component" value="Unassembled WGS sequence"/>
</dbReference>
<protein>
    <submittedName>
        <fullName evidence="2">Putative membrane protein</fullName>
    </submittedName>
</protein>
<accession>A0A7W6G1X0</accession>
<feature type="transmembrane region" description="Helical" evidence="1">
    <location>
        <begin position="150"/>
        <end position="170"/>
    </location>
</feature>
<evidence type="ECO:0000256" key="1">
    <source>
        <dbReference type="SAM" id="Phobius"/>
    </source>
</evidence>
<evidence type="ECO:0000313" key="2">
    <source>
        <dbReference type="EMBL" id="MBB3946175.1"/>
    </source>
</evidence>
<feature type="transmembrane region" description="Helical" evidence="1">
    <location>
        <begin position="101"/>
        <end position="119"/>
    </location>
</feature>
<reference evidence="2 3" key="1">
    <citation type="submission" date="2020-08" db="EMBL/GenBank/DDBJ databases">
        <title>Genomic Encyclopedia of Type Strains, Phase IV (KMG-IV): sequencing the most valuable type-strain genomes for metagenomic binning, comparative biology and taxonomic classification.</title>
        <authorList>
            <person name="Goeker M."/>
        </authorList>
    </citation>
    <scope>NUCLEOTIDE SEQUENCE [LARGE SCALE GENOMIC DNA]</scope>
    <source>
        <strain evidence="2 3">DSM 26438</strain>
    </source>
</reference>
<feature type="transmembrane region" description="Helical" evidence="1">
    <location>
        <begin position="37"/>
        <end position="55"/>
    </location>
</feature>
<name>A0A7W6G1X0_9HYPH</name>
<dbReference type="RefSeq" id="WP_183896030.1">
    <property type="nucleotide sequence ID" value="NZ_JACIDV010000005.1"/>
</dbReference>
<feature type="transmembrane region" description="Helical" evidence="1">
    <location>
        <begin position="125"/>
        <end position="143"/>
    </location>
</feature>
<evidence type="ECO:0000313" key="3">
    <source>
        <dbReference type="Proteomes" id="UP000565286"/>
    </source>
</evidence>
<keyword evidence="1" id="KW-1133">Transmembrane helix</keyword>
<keyword evidence="1" id="KW-0472">Membrane</keyword>
<dbReference type="AlphaFoldDB" id="A0A7W6G1X0"/>
<feature type="transmembrane region" description="Helical" evidence="1">
    <location>
        <begin position="6"/>
        <end position="25"/>
    </location>
</feature>
<sequence>MKQYAFKFGAIASTALGIVLGLSIFGKSLPLPDYAKFWLLTTVCLWTAFVLGLIGDHLLSRLINAPIFPKFGSAIKKVRFSLQRRLKRDRTDEEYRRIENGLFVPIVLIVLVAMLFLVGEWTVQAFIVLLFLWLAKSVFTAFNASTRYDVGSLIGWTFSGFSLALLFGFFS</sequence>
<proteinExistence type="predicted"/>
<keyword evidence="3" id="KW-1185">Reference proteome</keyword>
<dbReference type="EMBL" id="JACIDV010000005">
    <property type="protein sequence ID" value="MBB3946175.1"/>
    <property type="molecule type" value="Genomic_DNA"/>
</dbReference>
<organism evidence="2 3">
    <name type="scientific">Rhizobium skierniewicense</name>
    <dbReference type="NCBI Taxonomy" id="984260"/>
    <lineage>
        <taxon>Bacteria</taxon>
        <taxon>Pseudomonadati</taxon>
        <taxon>Pseudomonadota</taxon>
        <taxon>Alphaproteobacteria</taxon>
        <taxon>Hyphomicrobiales</taxon>
        <taxon>Rhizobiaceae</taxon>
        <taxon>Rhizobium/Agrobacterium group</taxon>
        <taxon>Rhizobium</taxon>
    </lineage>
</organism>
<gene>
    <name evidence="2" type="ORF">GGQ73_002121</name>
</gene>
<keyword evidence="1" id="KW-0812">Transmembrane</keyword>